<reference evidence="2 3" key="1">
    <citation type="submission" date="2016-10" db="EMBL/GenBank/DDBJ databases">
        <authorList>
            <person name="de Groot N.N."/>
        </authorList>
    </citation>
    <scope>NUCLEOTIDE SEQUENCE [LARGE SCALE GENOMIC DNA]</scope>
    <source>
        <strain evidence="2 3">MAR_2009_71</strain>
    </source>
</reference>
<dbReference type="RefSeq" id="WP_074669685.1">
    <property type="nucleotide sequence ID" value="NZ_FNTB01000001.1"/>
</dbReference>
<name>A0A1H4J289_9FLAO</name>
<evidence type="ECO:0000313" key="2">
    <source>
        <dbReference type="EMBL" id="SEB40337.1"/>
    </source>
</evidence>
<evidence type="ECO:0000256" key="1">
    <source>
        <dbReference type="SAM" id="Phobius"/>
    </source>
</evidence>
<evidence type="ECO:0000313" key="3">
    <source>
        <dbReference type="Proteomes" id="UP000183038"/>
    </source>
</evidence>
<feature type="transmembrane region" description="Helical" evidence="1">
    <location>
        <begin position="51"/>
        <end position="72"/>
    </location>
</feature>
<keyword evidence="1" id="KW-1133">Transmembrane helix</keyword>
<proteinExistence type="predicted"/>
<keyword evidence="1" id="KW-0812">Transmembrane</keyword>
<accession>A0A1H4J289</accession>
<dbReference type="Proteomes" id="UP000183038">
    <property type="component" value="Unassembled WGS sequence"/>
</dbReference>
<protein>
    <recommendedName>
        <fullName evidence="4">DUF4179 domain-containing protein</fullName>
    </recommendedName>
</protein>
<dbReference type="OrthoDB" id="1143801at2"/>
<organism evidence="2 3">
    <name type="scientific">Maribacter dokdonensis</name>
    <dbReference type="NCBI Taxonomy" id="320912"/>
    <lineage>
        <taxon>Bacteria</taxon>
        <taxon>Pseudomonadati</taxon>
        <taxon>Bacteroidota</taxon>
        <taxon>Flavobacteriia</taxon>
        <taxon>Flavobacteriales</taxon>
        <taxon>Flavobacteriaceae</taxon>
        <taxon>Maribacter</taxon>
    </lineage>
</organism>
<keyword evidence="1" id="KW-0472">Membrane</keyword>
<dbReference type="AlphaFoldDB" id="A0A1H4J289"/>
<evidence type="ECO:0008006" key="4">
    <source>
        <dbReference type="Google" id="ProtNLM"/>
    </source>
</evidence>
<gene>
    <name evidence="2" type="ORF">SAMN05192540_0074</name>
</gene>
<dbReference type="EMBL" id="FNTB01000001">
    <property type="protein sequence ID" value="SEB40337.1"/>
    <property type="molecule type" value="Genomic_DNA"/>
</dbReference>
<sequence>MKKDTIDELFIKLHDKLDYAEPTSGHEQRFLEKLNESKGVATLAPKKKNNWLLFLSVAASFAILLTVGLSQFNTASSIEEKVAEISPEASKTQFYFANLIEEQVKELNSEKSPETEKIINDTMVQLKKLQLNYTKMEQDLLNGGNSKLILSAMITNFQTRIDLLNEVMIQIENIKSIKKSNDENFTI</sequence>